<keyword evidence="2" id="KW-1185">Reference proteome</keyword>
<protein>
    <submittedName>
        <fullName evidence="1">Uncharacterized protein</fullName>
    </submittedName>
</protein>
<reference evidence="1" key="1">
    <citation type="submission" date="2020-05" db="EMBL/GenBank/DDBJ databases">
        <title>Large-scale comparative analyses of tick genomes elucidate their genetic diversity and vector capacities.</title>
        <authorList>
            <person name="Jia N."/>
            <person name="Wang J."/>
            <person name="Shi W."/>
            <person name="Du L."/>
            <person name="Sun Y."/>
            <person name="Zhan W."/>
            <person name="Jiang J."/>
            <person name="Wang Q."/>
            <person name="Zhang B."/>
            <person name="Ji P."/>
            <person name="Sakyi L.B."/>
            <person name="Cui X."/>
            <person name="Yuan T."/>
            <person name="Jiang B."/>
            <person name="Yang W."/>
            <person name="Lam T.T.-Y."/>
            <person name="Chang Q."/>
            <person name="Ding S."/>
            <person name="Wang X."/>
            <person name="Zhu J."/>
            <person name="Ruan X."/>
            <person name="Zhao L."/>
            <person name="Wei J."/>
            <person name="Que T."/>
            <person name="Du C."/>
            <person name="Cheng J."/>
            <person name="Dai P."/>
            <person name="Han X."/>
            <person name="Huang E."/>
            <person name="Gao Y."/>
            <person name="Liu J."/>
            <person name="Shao H."/>
            <person name="Ye R."/>
            <person name="Li L."/>
            <person name="Wei W."/>
            <person name="Wang X."/>
            <person name="Wang C."/>
            <person name="Yang T."/>
            <person name="Huo Q."/>
            <person name="Li W."/>
            <person name="Guo W."/>
            <person name="Chen H."/>
            <person name="Zhou L."/>
            <person name="Ni X."/>
            <person name="Tian J."/>
            <person name="Zhou Y."/>
            <person name="Sheng Y."/>
            <person name="Liu T."/>
            <person name="Pan Y."/>
            <person name="Xia L."/>
            <person name="Li J."/>
            <person name="Zhao F."/>
            <person name="Cao W."/>
        </authorList>
    </citation>
    <scope>NUCLEOTIDE SEQUENCE</scope>
    <source>
        <strain evidence="1">Hyas-2018</strain>
    </source>
</reference>
<evidence type="ECO:0000313" key="1">
    <source>
        <dbReference type="EMBL" id="KAH6947893.1"/>
    </source>
</evidence>
<proteinExistence type="predicted"/>
<comment type="caution">
    <text evidence="1">The sequence shown here is derived from an EMBL/GenBank/DDBJ whole genome shotgun (WGS) entry which is preliminary data.</text>
</comment>
<organism evidence="1 2">
    <name type="scientific">Hyalomma asiaticum</name>
    <name type="common">Tick</name>
    <dbReference type="NCBI Taxonomy" id="266040"/>
    <lineage>
        <taxon>Eukaryota</taxon>
        <taxon>Metazoa</taxon>
        <taxon>Ecdysozoa</taxon>
        <taxon>Arthropoda</taxon>
        <taxon>Chelicerata</taxon>
        <taxon>Arachnida</taxon>
        <taxon>Acari</taxon>
        <taxon>Parasitiformes</taxon>
        <taxon>Ixodida</taxon>
        <taxon>Ixodoidea</taxon>
        <taxon>Ixodidae</taxon>
        <taxon>Hyalomminae</taxon>
        <taxon>Hyalomma</taxon>
    </lineage>
</organism>
<gene>
    <name evidence="1" type="ORF">HPB50_021980</name>
</gene>
<dbReference type="EMBL" id="CM023481">
    <property type="protein sequence ID" value="KAH6947893.1"/>
    <property type="molecule type" value="Genomic_DNA"/>
</dbReference>
<evidence type="ECO:0000313" key="2">
    <source>
        <dbReference type="Proteomes" id="UP000821845"/>
    </source>
</evidence>
<sequence length="714" mass="77643">MLFQQLPRPATTVTSLPDLSSSIPQLAGLHTHSVNTWLDDVRRVQQLASWDDATTRLIAASKLKGTARHWHLAFGNQYSTWATWSAALKDTFCTELSLIEWQEQVMRVTQAPSERLHQYAFAKLKIIERCPVNLSEAQKIDYLLHGLREQHILAAIAANRPPTVAEFISTCTSLDKSAQHLHAKASPSPFAGSVLPSSQPFRAAKPADRQQPRSEQSTPQCSRGATPQTRISELPAEQQEATYAAISAQYGAPAFRSGQDLSQAVCYQCHALGHLASKCPTRTSRLSAPPTMPRTQQPPALRSAPVTLDGSQQQWPFFNATLSGVGECEAFPDSGFKVTLIAKARVPASMIIPWTEPPLMVVGGSTVLPVGAACLKISIGPATGVVEAAVLEDNVLPLIIGEDCFSAAQARLIFEPPKPAQLQHTATNVTITANQKLVPRMPSAVIATRSILFPETRPSSKDCLRDPLPEQPPRQVLAAQTSPPSSASLVSNFLASDTALVHIHPDIQPARRYSVCNWPHDAPPCGGPSDPSAAGSYEPSPRPSSPQPPGPPQQPMPETPQQPQPSPPQPRPPSSHPMPPPRPADSAVCTKEGFIRDPADCHKFYRCVDTYQDSRLTAVHFDCPAGLVFDERYSVCNWPHDAPPCDDQPQPQPQLQPQPPPRPEPIQATTGPCNKTTAPASETTPERDLQRCYADSTPSEGGVMFVRYRRRDGR</sequence>
<dbReference type="Proteomes" id="UP000821845">
    <property type="component" value="Chromosome 1"/>
</dbReference>
<accession>A0ACB7TLF3</accession>
<name>A0ACB7TLF3_HYAAI</name>